<dbReference type="AlphaFoldDB" id="A0A401PLH9"/>
<keyword evidence="1" id="KW-0732">Signal</keyword>
<gene>
    <name evidence="2" type="ORF">scyTo_0003080</name>
</gene>
<evidence type="ECO:0000256" key="1">
    <source>
        <dbReference type="SAM" id="SignalP"/>
    </source>
</evidence>
<feature type="signal peptide" evidence="1">
    <location>
        <begin position="1"/>
        <end position="30"/>
    </location>
</feature>
<feature type="chain" id="PRO_5019132704" evidence="1">
    <location>
        <begin position="31"/>
        <end position="67"/>
    </location>
</feature>
<protein>
    <submittedName>
        <fullName evidence="2">Uncharacterized protein</fullName>
    </submittedName>
</protein>
<evidence type="ECO:0000313" key="3">
    <source>
        <dbReference type="Proteomes" id="UP000288216"/>
    </source>
</evidence>
<sequence length="67" mass="7897">MRKVVRLALSYPVGFLLWLVPTFLVPNSTCHQQTASSEREIRVKFFKVEQRVSSDNFSVDERMPRRL</sequence>
<evidence type="ECO:0000313" key="2">
    <source>
        <dbReference type="EMBL" id="GCB73996.1"/>
    </source>
</evidence>
<dbReference type="EMBL" id="BFAA01000814">
    <property type="protein sequence ID" value="GCB73996.1"/>
    <property type="molecule type" value="Genomic_DNA"/>
</dbReference>
<keyword evidence="3" id="KW-1185">Reference proteome</keyword>
<proteinExistence type="predicted"/>
<comment type="caution">
    <text evidence="2">The sequence shown here is derived from an EMBL/GenBank/DDBJ whole genome shotgun (WGS) entry which is preliminary data.</text>
</comment>
<accession>A0A401PLH9</accession>
<reference evidence="2 3" key="1">
    <citation type="journal article" date="2018" name="Nat. Ecol. Evol.">
        <title>Shark genomes provide insights into elasmobranch evolution and the origin of vertebrates.</title>
        <authorList>
            <person name="Hara Y"/>
            <person name="Yamaguchi K"/>
            <person name="Onimaru K"/>
            <person name="Kadota M"/>
            <person name="Koyanagi M"/>
            <person name="Keeley SD"/>
            <person name="Tatsumi K"/>
            <person name="Tanaka K"/>
            <person name="Motone F"/>
            <person name="Kageyama Y"/>
            <person name="Nozu R"/>
            <person name="Adachi N"/>
            <person name="Nishimura O"/>
            <person name="Nakagawa R"/>
            <person name="Tanegashima C"/>
            <person name="Kiyatake I"/>
            <person name="Matsumoto R"/>
            <person name="Murakumo K"/>
            <person name="Nishida K"/>
            <person name="Terakita A"/>
            <person name="Kuratani S"/>
            <person name="Sato K"/>
            <person name="Hyodo S Kuraku.S."/>
        </authorList>
    </citation>
    <scope>NUCLEOTIDE SEQUENCE [LARGE SCALE GENOMIC DNA]</scope>
</reference>
<organism evidence="2 3">
    <name type="scientific">Scyliorhinus torazame</name>
    <name type="common">Cloudy catshark</name>
    <name type="synonym">Catulus torazame</name>
    <dbReference type="NCBI Taxonomy" id="75743"/>
    <lineage>
        <taxon>Eukaryota</taxon>
        <taxon>Metazoa</taxon>
        <taxon>Chordata</taxon>
        <taxon>Craniata</taxon>
        <taxon>Vertebrata</taxon>
        <taxon>Chondrichthyes</taxon>
        <taxon>Elasmobranchii</taxon>
        <taxon>Galeomorphii</taxon>
        <taxon>Galeoidea</taxon>
        <taxon>Carcharhiniformes</taxon>
        <taxon>Scyliorhinidae</taxon>
        <taxon>Scyliorhinus</taxon>
    </lineage>
</organism>
<name>A0A401PLH9_SCYTO</name>
<dbReference type="Proteomes" id="UP000288216">
    <property type="component" value="Unassembled WGS sequence"/>
</dbReference>